<dbReference type="EMBL" id="ML119059">
    <property type="protein sequence ID" value="ROT36654.1"/>
    <property type="molecule type" value="Genomic_DNA"/>
</dbReference>
<reference evidence="1 2" key="1">
    <citation type="journal article" date="2018" name="Mol. Ecol.">
        <title>The obligate alkalophilic soda-lake fungus Sodiomyces alkalinus has shifted to a protein diet.</title>
        <authorList>
            <person name="Grum-Grzhimaylo A.A."/>
            <person name="Falkoski D.L."/>
            <person name="van den Heuvel J."/>
            <person name="Valero-Jimenez C.A."/>
            <person name="Min B."/>
            <person name="Choi I.G."/>
            <person name="Lipzen A."/>
            <person name="Daum C.G."/>
            <person name="Aanen D.K."/>
            <person name="Tsang A."/>
            <person name="Henrissat B."/>
            <person name="Bilanenko E.N."/>
            <person name="de Vries R.P."/>
            <person name="van Kan J.A.L."/>
            <person name="Grigoriev I.V."/>
            <person name="Debets A.J.M."/>
        </authorList>
    </citation>
    <scope>NUCLEOTIDE SEQUENCE [LARGE SCALE GENOMIC DNA]</scope>
    <source>
        <strain evidence="1 2">F11</strain>
    </source>
</reference>
<proteinExistence type="predicted"/>
<dbReference type="GeneID" id="39583619"/>
<name>A0A3N2PQB6_SODAK</name>
<evidence type="ECO:0000313" key="2">
    <source>
        <dbReference type="Proteomes" id="UP000272025"/>
    </source>
</evidence>
<keyword evidence="2" id="KW-1185">Reference proteome</keyword>
<gene>
    <name evidence="1" type="ORF">SODALDRAFT_380957</name>
</gene>
<sequence length="71" mass="8220">GSQIIPWARVQCPAHRSISFARSCRRTRRQLFLCALWLRSRPHPSSLIPRSFSLLSERTGNSLPRVRAVDY</sequence>
<dbReference type="RefSeq" id="XP_028464460.1">
    <property type="nucleotide sequence ID" value="XM_028615142.1"/>
</dbReference>
<accession>A0A3N2PQB6</accession>
<dbReference type="Proteomes" id="UP000272025">
    <property type="component" value="Unassembled WGS sequence"/>
</dbReference>
<feature type="non-terminal residue" evidence="1">
    <location>
        <position position="1"/>
    </location>
</feature>
<protein>
    <submittedName>
        <fullName evidence="1">Uncharacterized protein</fullName>
    </submittedName>
</protein>
<organism evidence="1 2">
    <name type="scientific">Sodiomyces alkalinus (strain CBS 110278 / VKM F-3762 / F11)</name>
    <name type="common">Alkaliphilic filamentous fungus</name>
    <dbReference type="NCBI Taxonomy" id="1314773"/>
    <lineage>
        <taxon>Eukaryota</taxon>
        <taxon>Fungi</taxon>
        <taxon>Dikarya</taxon>
        <taxon>Ascomycota</taxon>
        <taxon>Pezizomycotina</taxon>
        <taxon>Sordariomycetes</taxon>
        <taxon>Hypocreomycetidae</taxon>
        <taxon>Glomerellales</taxon>
        <taxon>Plectosphaerellaceae</taxon>
        <taxon>Sodiomyces</taxon>
    </lineage>
</organism>
<dbReference type="AlphaFoldDB" id="A0A3N2PQB6"/>
<evidence type="ECO:0000313" key="1">
    <source>
        <dbReference type="EMBL" id="ROT36654.1"/>
    </source>
</evidence>